<name>A0ABN2D0C4_9ACTN</name>
<evidence type="ECO:0008006" key="4">
    <source>
        <dbReference type="Google" id="ProtNLM"/>
    </source>
</evidence>
<evidence type="ECO:0000256" key="1">
    <source>
        <dbReference type="SAM" id="Phobius"/>
    </source>
</evidence>
<proteinExistence type="predicted"/>
<evidence type="ECO:0000313" key="3">
    <source>
        <dbReference type="Proteomes" id="UP001500190"/>
    </source>
</evidence>
<feature type="transmembrane region" description="Helical" evidence="1">
    <location>
        <begin position="83"/>
        <end position="100"/>
    </location>
</feature>
<dbReference type="Proteomes" id="UP001500190">
    <property type="component" value="Unassembled WGS sequence"/>
</dbReference>
<keyword evidence="1" id="KW-1133">Transmembrane helix</keyword>
<feature type="transmembrane region" description="Helical" evidence="1">
    <location>
        <begin position="16"/>
        <end position="37"/>
    </location>
</feature>
<dbReference type="RefSeq" id="WP_344187899.1">
    <property type="nucleotide sequence ID" value="NZ_BAAAND010000001.1"/>
</dbReference>
<comment type="caution">
    <text evidence="2">The sequence shown here is derived from an EMBL/GenBank/DDBJ whole genome shotgun (WGS) entry which is preliminary data.</text>
</comment>
<organism evidence="2 3">
    <name type="scientific">Kribbella karoonensis</name>
    <dbReference type="NCBI Taxonomy" id="324851"/>
    <lineage>
        <taxon>Bacteria</taxon>
        <taxon>Bacillati</taxon>
        <taxon>Actinomycetota</taxon>
        <taxon>Actinomycetes</taxon>
        <taxon>Propionibacteriales</taxon>
        <taxon>Kribbellaceae</taxon>
        <taxon>Kribbella</taxon>
    </lineage>
</organism>
<sequence length="145" mass="15405">MERQPPSTNATPTQEMSLWIAGALLTLAWFGFLTLLAGQVESLDLGERLFGLFDVSVVHNCLHLLLAAAALLSARSYRGSQRFLMCAGIAMMTLTIYSQIDSAPALPHLVPIGPADGVLHALVGLAMIVAAILPMSLGRTSPPRP</sequence>
<keyword evidence="1" id="KW-0472">Membrane</keyword>
<feature type="transmembrane region" description="Helical" evidence="1">
    <location>
        <begin position="120"/>
        <end position="138"/>
    </location>
</feature>
<accession>A0ABN2D0C4</accession>
<dbReference type="Pfam" id="PF14325">
    <property type="entry name" value="DUF4383"/>
    <property type="match status" value="1"/>
</dbReference>
<reference evidence="2 3" key="1">
    <citation type="journal article" date="2019" name="Int. J. Syst. Evol. Microbiol.">
        <title>The Global Catalogue of Microorganisms (GCM) 10K type strain sequencing project: providing services to taxonomists for standard genome sequencing and annotation.</title>
        <authorList>
            <consortium name="The Broad Institute Genomics Platform"/>
            <consortium name="The Broad Institute Genome Sequencing Center for Infectious Disease"/>
            <person name="Wu L."/>
            <person name="Ma J."/>
        </authorList>
    </citation>
    <scope>NUCLEOTIDE SEQUENCE [LARGE SCALE GENOMIC DNA]</scope>
    <source>
        <strain evidence="2 3">JCM 14304</strain>
    </source>
</reference>
<dbReference type="EMBL" id="BAAAND010000001">
    <property type="protein sequence ID" value="GAA1567866.1"/>
    <property type="molecule type" value="Genomic_DNA"/>
</dbReference>
<keyword evidence="3" id="KW-1185">Reference proteome</keyword>
<protein>
    <recommendedName>
        <fullName evidence="4">DUF4383 domain-containing protein</fullName>
    </recommendedName>
</protein>
<keyword evidence="1" id="KW-0812">Transmembrane</keyword>
<evidence type="ECO:0000313" key="2">
    <source>
        <dbReference type="EMBL" id="GAA1567866.1"/>
    </source>
</evidence>
<gene>
    <name evidence="2" type="ORF">GCM10009742_07240</name>
</gene>
<feature type="transmembrane region" description="Helical" evidence="1">
    <location>
        <begin position="49"/>
        <end position="71"/>
    </location>
</feature>